<sequence length="428" mass="47490">MMTFKGTVAYGVVLFDHASKLWDQRRAIRLFRPEHNSVYTTDSTFLDLVLGPQYEKVSAPMVRCLTFTEYKREVTASTVTLRPVSETSESQFLPPLRHSPSINAFSLINTLSLDQILYTNPRGRQRIDDSSTWKRVSMGGVDHIFSGYVLRGALPLPWLGLRDLPHAISSCLNRRNTKRQTNIKKPDKCKLDTSPEATSHFELSFTRGFGKRISCGMVGKMMDCVFSDQDFFITAEFRCRCGTEDLLLPHARASSRRGHDPDGSSGNGPYLVDPLIDILPEPSRRPTRGRARSLRRRRQVVGGSGVSWCSTRGGREAQLKLDTQPTAGGQTLPLSWCRSGAYAGPPRARASRACAQRLVGAPGCEDVVSEGGREARNRPHTQPTAGGRTLVDADRIKAARIGDPRWRRSNRARLPTADQAIHASDGGR</sequence>
<dbReference type="Proteomes" id="UP000299102">
    <property type="component" value="Unassembled WGS sequence"/>
</dbReference>
<comment type="caution">
    <text evidence="2">The sequence shown here is derived from an EMBL/GenBank/DDBJ whole genome shotgun (WGS) entry which is preliminary data.</text>
</comment>
<feature type="compositionally biased region" description="Basic residues" evidence="1">
    <location>
        <begin position="285"/>
        <end position="297"/>
    </location>
</feature>
<feature type="region of interest" description="Disordered" evidence="1">
    <location>
        <begin position="404"/>
        <end position="428"/>
    </location>
</feature>
<evidence type="ECO:0000313" key="2">
    <source>
        <dbReference type="EMBL" id="GBP12995.1"/>
    </source>
</evidence>
<protein>
    <submittedName>
        <fullName evidence="2">Uncharacterized protein</fullName>
    </submittedName>
</protein>
<evidence type="ECO:0000256" key="1">
    <source>
        <dbReference type="SAM" id="MobiDB-lite"/>
    </source>
</evidence>
<proteinExistence type="predicted"/>
<name>A0A4C1TFW6_EUMVA</name>
<keyword evidence="3" id="KW-1185">Reference proteome</keyword>
<evidence type="ECO:0000313" key="3">
    <source>
        <dbReference type="Proteomes" id="UP000299102"/>
    </source>
</evidence>
<accession>A0A4C1TFW6</accession>
<dbReference type="AlphaFoldDB" id="A0A4C1TFW6"/>
<feature type="region of interest" description="Disordered" evidence="1">
    <location>
        <begin position="252"/>
        <end position="297"/>
    </location>
</feature>
<reference evidence="2 3" key="1">
    <citation type="journal article" date="2019" name="Commun. Biol.">
        <title>The bagworm genome reveals a unique fibroin gene that provides high tensile strength.</title>
        <authorList>
            <person name="Kono N."/>
            <person name="Nakamura H."/>
            <person name="Ohtoshi R."/>
            <person name="Tomita M."/>
            <person name="Numata K."/>
            <person name="Arakawa K."/>
        </authorList>
    </citation>
    <scope>NUCLEOTIDE SEQUENCE [LARGE SCALE GENOMIC DNA]</scope>
</reference>
<gene>
    <name evidence="2" type="ORF">EVAR_79328_1</name>
</gene>
<dbReference type="EMBL" id="BGZK01000054">
    <property type="protein sequence ID" value="GBP12995.1"/>
    <property type="molecule type" value="Genomic_DNA"/>
</dbReference>
<organism evidence="2 3">
    <name type="scientific">Eumeta variegata</name>
    <name type="common">Bagworm moth</name>
    <name type="synonym">Eumeta japonica</name>
    <dbReference type="NCBI Taxonomy" id="151549"/>
    <lineage>
        <taxon>Eukaryota</taxon>
        <taxon>Metazoa</taxon>
        <taxon>Ecdysozoa</taxon>
        <taxon>Arthropoda</taxon>
        <taxon>Hexapoda</taxon>
        <taxon>Insecta</taxon>
        <taxon>Pterygota</taxon>
        <taxon>Neoptera</taxon>
        <taxon>Endopterygota</taxon>
        <taxon>Lepidoptera</taxon>
        <taxon>Glossata</taxon>
        <taxon>Ditrysia</taxon>
        <taxon>Tineoidea</taxon>
        <taxon>Psychidae</taxon>
        <taxon>Oiketicinae</taxon>
        <taxon>Eumeta</taxon>
    </lineage>
</organism>